<evidence type="ECO:0008006" key="3">
    <source>
        <dbReference type="Google" id="ProtNLM"/>
    </source>
</evidence>
<proteinExistence type="predicted"/>
<dbReference type="AlphaFoldDB" id="A0A853CAS5"/>
<evidence type="ECO:0000313" key="1">
    <source>
        <dbReference type="EMBL" id="NYJ04259.1"/>
    </source>
</evidence>
<dbReference type="EMBL" id="JACBZT010000001">
    <property type="protein sequence ID" value="NYJ04259.1"/>
    <property type="molecule type" value="Genomic_DNA"/>
</dbReference>
<accession>A0A853CAS5</accession>
<dbReference type="Pfam" id="PF10094">
    <property type="entry name" value="DUF2332"/>
    <property type="match status" value="1"/>
</dbReference>
<comment type="caution">
    <text evidence="1">The sequence shown here is derived from an EMBL/GenBank/DDBJ whole genome shotgun (WGS) entry which is preliminary data.</text>
</comment>
<gene>
    <name evidence="1" type="ORF">GGQ55_000537</name>
</gene>
<sequence length="325" mass="34598">MAADDRNRIANGYRRFAEVEAAETSPLYARLALAVADDPDVLAFLGGLPAGKRQPNLLFAAARFLHGTPDGIDDLRRAVLDDGDRLRSTMQARATQTNEAARCAALLPLLAAIAGPLALIEVGASAGLCLYPDRYSYDYDGVRVGAQSPVHLRCTTTGGLPVPSRLPEVVARTGIDLNPLDPADEDTRDWLRALIWPGPAAEDRLARLEAATAIAAREPARMLTGHLLVRLPEAVASAPPGATVVVFHTAVLPYVPGAERAAFTEMVRDLPVRWVAQEGTGALPDVEALAPGEARGRFLLSLDGRPVAWTAPHGGRIDWFAGTMA</sequence>
<dbReference type="InterPro" id="IPR011200">
    <property type="entry name" value="UCP012608"/>
</dbReference>
<organism evidence="1 2">
    <name type="scientific">Petropleomorpha daqingensis</name>
    <dbReference type="NCBI Taxonomy" id="2026353"/>
    <lineage>
        <taxon>Bacteria</taxon>
        <taxon>Bacillati</taxon>
        <taxon>Actinomycetota</taxon>
        <taxon>Actinomycetes</taxon>
        <taxon>Geodermatophilales</taxon>
        <taxon>Geodermatophilaceae</taxon>
        <taxon>Petropleomorpha</taxon>
    </lineage>
</organism>
<protein>
    <recommendedName>
        <fullName evidence="3">DUF2332 domain-containing protein</fullName>
    </recommendedName>
</protein>
<name>A0A853CAS5_9ACTN</name>
<evidence type="ECO:0000313" key="2">
    <source>
        <dbReference type="Proteomes" id="UP000541969"/>
    </source>
</evidence>
<reference evidence="1 2" key="1">
    <citation type="submission" date="2020-07" db="EMBL/GenBank/DDBJ databases">
        <title>Sequencing the genomes of 1000 actinobacteria strains.</title>
        <authorList>
            <person name="Klenk H.-P."/>
        </authorList>
    </citation>
    <scope>NUCLEOTIDE SEQUENCE [LARGE SCALE GENOMIC DNA]</scope>
    <source>
        <strain evidence="1 2">DSM 104001</strain>
    </source>
</reference>
<keyword evidence="2" id="KW-1185">Reference proteome</keyword>
<dbReference type="Proteomes" id="UP000541969">
    <property type="component" value="Unassembled WGS sequence"/>
</dbReference>
<dbReference type="RefSeq" id="WP_179714996.1">
    <property type="nucleotide sequence ID" value="NZ_JACBZT010000001.1"/>
</dbReference>